<dbReference type="AlphaFoldDB" id="A0A0J8GU77"/>
<keyword evidence="3" id="KW-1185">Reference proteome</keyword>
<protein>
    <submittedName>
        <fullName evidence="2">Glycosyl hydrolase</fullName>
    </submittedName>
</protein>
<evidence type="ECO:0000259" key="1">
    <source>
        <dbReference type="Pfam" id="PF06439"/>
    </source>
</evidence>
<reference evidence="2 3" key="1">
    <citation type="submission" date="2015-04" db="EMBL/GenBank/DDBJ databases">
        <title>Draft Genome Sequence of the Novel Agar-Digesting Marine Bacterium Q1.</title>
        <authorList>
            <person name="Li Y."/>
            <person name="Li D."/>
            <person name="Chen G."/>
            <person name="Du Z."/>
        </authorList>
    </citation>
    <scope>NUCLEOTIDE SEQUENCE [LARGE SCALE GENOMIC DNA]</scope>
    <source>
        <strain evidence="2 3">Q1</strain>
    </source>
</reference>
<proteinExistence type="predicted"/>
<gene>
    <name evidence="2" type="ORF">XM47_12445</name>
</gene>
<name>A0A0J8GU77_9ALTE</name>
<evidence type="ECO:0000313" key="3">
    <source>
        <dbReference type="Proteomes" id="UP000037600"/>
    </source>
</evidence>
<dbReference type="EMBL" id="LAZL01000020">
    <property type="protein sequence ID" value="KMT64864.1"/>
    <property type="molecule type" value="Genomic_DNA"/>
</dbReference>
<dbReference type="Pfam" id="PF06439">
    <property type="entry name" value="3keto-disac_hyd"/>
    <property type="match status" value="1"/>
</dbReference>
<feature type="domain" description="3-keto-alpha-glucoside-1,2-lyase/3-keto-2-hydroxy-glucal hydratase" evidence="1">
    <location>
        <begin position="23"/>
        <end position="220"/>
    </location>
</feature>
<dbReference type="Proteomes" id="UP000037600">
    <property type="component" value="Unassembled WGS sequence"/>
</dbReference>
<dbReference type="GO" id="GO:0016787">
    <property type="term" value="F:hydrolase activity"/>
    <property type="evidence" value="ECO:0007669"/>
    <property type="project" value="UniProtKB-KW"/>
</dbReference>
<dbReference type="InterPro" id="IPR010496">
    <property type="entry name" value="AL/BT2_dom"/>
</dbReference>
<keyword evidence="2" id="KW-0378">Hydrolase</keyword>
<sequence length="222" mass="25487">MLIASTALILSSCASTDKTILSTSLSNWQNISTFGNATLVNDEIHLVSKNNWFYLTKKQYKDFILEAEVMLPKLENEEPNSGIIFRGQIGTENNKKFAYGYQAEVDPTDRKWSGGLYEQSTPRQWLHPIHPKRSKPDSDFKQNLSPEWTNEKANALKRMDWNKYVIQAKGPELKIWLNGVLTTHVIDTKFAQGYIGIQHHGNRIKTDPTYAIKFRNIKITEL</sequence>
<dbReference type="STRING" id="1513271.XM47_12445"/>
<dbReference type="Gene3D" id="2.60.120.560">
    <property type="entry name" value="Exo-inulinase, domain 1"/>
    <property type="match status" value="1"/>
</dbReference>
<dbReference type="OrthoDB" id="176168at2"/>
<evidence type="ECO:0000313" key="2">
    <source>
        <dbReference type="EMBL" id="KMT64864.1"/>
    </source>
</evidence>
<comment type="caution">
    <text evidence="2">The sequence shown here is derived from an EMBL/GenBank/DDBJ whole genome shotgun (WGS) entry which is preliminary data.</text>
</comment>
<dbReference type="PATRIC" id="fig|1513271.3.peg.2539"/>
<organism evidence="2 3">
    <name type="scientific">Catenovulum maritimum</name>
    <dbReference type="NCBI Taxonomy" id="1513271"/>
    <lineage>
        <taxon>Bacteria</taxon>
        <taxon>Pseudomonadati</taxon>
        <taxon>Pseudomonadota</taxon>
        <taxon>Gammaproteobacteria</taxon>
        <taxon>Alteromonadales</taxon>
        <taxon>Alteromonadaceae</taxon>
        <taxon>Catenovulum</taxon>
    </lineage>
</organism>
<accession>A0A0J8GU77</accession>